<reference evidence="2 3" key="1">
    <citation type="journal article" date="2024" name="G3 (Bethesda)">
        <title>Genome assembly of Hibiscus sabdariffa L. provides insights into metabolisms of medicinal natural products.</title>
        <authorList>
            <person name="Kim T."/>
        </authorList>
    </citation>
    <scope>NUCLEOTIDE SEQUENCE [LARGE SCALE GENOMIC DNA]</scope>
    <source>
        <strain evidence="2">TK-2024</strain>
        <tissue evidence="2">Old leaves</tissue>
    </source>
</reference>
<keyword evidence="3" id="KW-1185">Reference proteome</keyword>
<organism evidence="2 3">
    <name type="scientific">Hibiscus sabdariffa</name>
    <name type="common">roselle</name>
    <dbReference type="NCBI Taxonomy" id="183260"/>
    <lineage>
        <taxon>Eukaryota</taxon>
        <taxon>Viridiplantae</taxon>
        <taxon>Streptophyta</taxon>
        <taxon>Embryophyta</taxon>
        <taxon>Tracheophyta</taxon>
        <taxon>Spermatophyta</taxon>
        <taxon>Magnoliopsida</taxon>
        <taxon>eudicotyledons</taxon>
        <taxon>Gunneridae</taxon>
        <taxon>Pentapetalae</taxon>
        <taxon>rosids</taxon>
        <taxon>malvids</taxon>
        <taxon>Malvales</taxon>
        <taxon>Malvaceae</taxon>
        <taxon>Malvoideae</taxon>
        <taxon>Hibiscus</taxon>
    </lineage>
</organism>
<feature type="compositionally biased region" description="Basic and acidic residues" evidence="1">
    <location>
        <begin position="94"/>
        <end position="104"/>
    </location>
</feature>
<name>A0ABR2FY43_9ROSI</name>
<comment type="caution">
    <text evidence="2">The sequence shown here is derived from an EMBL/GenBank/DDBJ whole genome shotgun (WGS) entry which is preliminary data.</text>
</comment>
<accession>A0ABR2FY43</accession>
<protein>
    <submittedName>
        <fullName evidence="2">Uncharacterized protein</fullName>
    </submittedName>
</protein>
<proteinExistence type="predicted"/>
<dbReference type="Proteomes" id="UP001472677">
    <property type="component" value="Unassembled WGS sequence"/>
</dbReference>
<evidence type="ECO:0000313" key="3">
    <source>
        <dbReference type="Proteomes" id="UP001472677"/>
    </source>
</evidence>
<feature type="region of interest" description="Disordered" evidence="1">
    <location>
        <begin position="94"/>
        <end position="118"/>
    </location>
</feature>
<sequence>MEGVKLYSYNIRAAHVDGARNSALEDAVLQGMSAKRYRRISKGHGDIIRYIWWGVFWGLWLKSDQIIELKGKASAQMAVGRRIRVLLAWSRMERRSNQDKENSHLKWSRVESAPPQFI</sequence>
<dbReference type="EMBL" id="JBBPBM010000004">
    <property type="protein sequence ID" value="KAK8589189.1"/>
    <property type="molecule type" value="Genomic_DNA"/>
</dbReference>
<evidence type="ECO:0000256" key="1">
    <source>
        <dbReference type="SAM" id="MobiDB-lite"/>
    </source>
</evidence>
<evidence type="ECO:0000313" key="2">
    <source>
        <dbReference type="EMBL" id="KAK8589189.1"/>
    </source>
</evidence>
<gene>
    <name evidence="2" type="ORF">V6N12_023592</name>
</gene>